<dbReference type="Proteomes" id="UP000634529">
    <property type="component" value="Unassembled WGS sequence"/>
</dbReference>
<organism evidence="1 2">
    <name type="scientific">Paenibacillus arenosi</name>
    <dbReference type="NCBI Taxonomy" id="2774142"/>
    <lineage>
        <taxon>Bacteria</taxon>
        <taxon>Bacillati</taxon>
        <taxon>Bacillota</taxon>
        <taxon>Bacilli</taxon>
        <taxon>Bacillales</taxon>
        <taxon>Paenibacillaceae</taxon>
        <taxon>Paenibacillus</taxon>
    </lineage>
</organism>
<sequence>MAKQKKKIDLKKSCMELINQNEELNSLFDKVAVNYREESDDFSVSILPNYSEANKERYAQQKSYTNYLLSLLEEIHRYSYLALCETFMYQERLDYKDDNNFFSSRYFLSNASFHIIGAWERTIRLSGLLYGYDFNQSLKYSHIYNALKKNREFKCNEVFLVIQELKSSTHFPDIEELRISNDHKLSKHVEYESDDDLRRMALSCYENAKGLYQIIYYYINRFLNERIIRVTEIDLTLFKWNLTLDVVKIKPIISKELTSELLPARLDRCSDYLSNHIYTFEALRYITNHFLTTLNNNSKYMLLHSDLVFRLHEATRSLKFAYNLIVKAKKEHKELGEESVCFVNMDYAYFVESAISRVYSAYDKIAMLLHYYTGGGSKENSFEQFMRNHNDELENEELLRLANSIYNRDEYKELYQLRQNNFHHMVKENFINRSDSEWSHVYNLILVSKNIQILKPLVSKLMELYVDDPACLRNSGN</sequence>
<dbReference type="EMBL" id="JACYTN010000004">
    <property type="protein sequence ID" value="MBD8498513.1"/>
    <property type="molecule type" value="Genomic_DNA"/>
</dbReference>
<name>A0ABR9AWP2_9BACL</name>
<reference evidence="1 2" key="1">
    <citation type="submission" date="2020-09" db="EMBL/GenBank/DDBJ databases">
        <title>Paenibacillus sp. CAU 1523 isolated from sand of Haeundae Beach.</title>
        <authorList>
            <person name="Kim W."/>
        </authorList>
    </citation>
    <scope>NUCLEOTIDE SEQUENCE [LARGE SCALE GENOMIC DNA]</scope>
    <source>
        <strain evidence="1 2">CAU 1523</strain>
    </source>
</reference>
<evidence type="ECO:0008006" key="3">
    <source>
        <dbReference type="Google" id="ProtNLM"/>
    </source>
</evidence>
<dbReference type="RefSeq" id="WP_192024891.1">
    <property type="nucleotide sequence ID" value="NZ_JACYTN010000004.1"/>
</dbReference>
<accession>A0ABR9AWP2</accession>
<gene>
    <name evidence="1" type="ORF">IFO66_09315</name>
</gene>
<evidence type="ECO:0000313" key="1">
    <source>
        <dbReference type="EMBL" id="MBD8498513.1"/>
    </source>
</evidence>
<comment type="caution">
    <text evidence="1">The sequence shown here is derived from an EMBL/GenBank/DDBJ whole genome shotgun (WGS) entry which is preliminary data.</text>
</comment>
<evidence type="ECO:0000313" key="2">
    <source>
        <dbReference type="Proteomes" id="UP000634529"/>
    </source>
</evidence>
<protein>
    <recommendedName>
        <fullName evidence="3">LA2681-like HEPN domain-containing protein</fullName>
    </recommendedName>
</protein>
<keyword evidence="2" id="KW-1185">Reference proteome</keyword>
<proteinExistence type="predicted"/>